<evidence type="ECO:0000256" key="1">
    <source>
        <dbReference type="ARBA" id="ARBA00022553"/>
    </source>
</evidence>
<keyword evidence="5" id="KW-1185">Reference proteome</keyword>
<evidence type="ECO:0000259" key="3">
    <source>
        <dbReference type="PROSITE" id="PS50110"/>
    </source>
</evidence>
<gene>
    <name evidence="4" type="ORF">H3H37_08600</name>
</gene>
<sequence>MKVLVVDDDVVSRMVLMHLIDGCGTFEIVEAEDGADAWQQLEAGLRPAICFCDLRMPRMSGIELLQRVKRDPALQAMPFVLVTSATDGDTVQSATDSGAAGYVVKPFQADQVRVHLAPLLAPVLTPSSAPDEGEHAAETPAATQLRLGINAERLLVYLGGFQSQLAAAGGELQQLLARGDQQEARLRLERLHTGCVTLGLHGAAAGLQAVLAGQLSGVAVQAVVAGVQRAVARQTDLTRQAMG</sequence>
<dbReference type="AlphaFoldDB" id="A0A7W2ERE4"/>
<dbReference type="InterPro" id="IPR011006">
    <property type="entry name" value="CheY-like_superfamily"/>
</dbReference>
<evidence type="ECO:0000313" key="5">
    <source>
        <dbReference type="Proteomes" id="UP000534388"/>
    </source>
</evidence>
<dbReference type="InterPro" id="IPR001789">
    <property type="entry name" value="Sig_transdc_resp-reg_receiver"/>
</dbReference>
<dbReference type="Proteomes" id="UP000534388">
    <property type="component" value="Unassembled WGS sequence"/>
</dbReference>
<name>A0A7W2ERE4_9BURK</name>
<dbReference type="PANTHER" id="PTHR44591">
    <property type="entry name" value="STRESS RESPONSE REGULATOR PROTEIN 1"/>
    <property type="match status" value="1"/>
</dbReference>
<dbReference type="EMBL" id="JACEZT010000004">
    <property type="protein sequence ID" value="MBA5637114.1"/>
    <property type="molecule type" value="Genomic_DNA"/>
</dbReference>
<dbReference type="GO" id="GO:0000160">
    <property type="term" value="P:phosphorelay signal transduction system"/>
    <property type="evidence" value="ECO:0007669"/>
    <property type="project" value="InterPro"/>
</dbReference>
<dbReference type="PANTHER" id="PTHR44591:SF3">
    <property type="entry name" value="RESPONSE REGULATORY DOMAIN-CONTAINING PROTEIN"/>
    <property type="match status" value="1"/>
</dbReference>
<evidence type="ECO:0000256" key="2">
    <source>
        <dbReference type="PROSITE-ProRule" id="PRU00169"/>
    </source>
</evidence>
<organism evidence="4 5">
    <name type="scientific">Rugamonas brunnea</name>
    <dbReference type="NCBI Taxonomy" id="2758569"/>
    <lineage>
        <taxon>Bacteria</taxon>
        <taxon>Pseudomonadati</taxon>
        <taxon>Pseudomonadota</taxon>
        <taxon>Betaproteobacteria</taxon>
        <taxon>Burkholderiales</taxon>
        <taxon>Oxalobacteraceae</taxon>
        <taxon>Telluria group</taxon>
        <taxon>Rugamonas</taxon>
    </lineage>
</organism>
<dbReference type="Gene3D" id="3.40.50.2300">
    <property type="match status" value="1"/>
</dbReference>
<protein>
    <submittedName>
        <fullName evidence="4">Response regulator</fullName>
    </submittedName>
</protein>
<evidence type="ECO:0000313" key="4">
    <source>
        <dbReference type="EMBL" id="MBA5637114.1"/>
    </source>
</evidence>
<accession>A0A7W2ERE4</accession>
<keyword evidence="1 2" id="KW-0597">Phosphoprotein</keyword>
<proteinExistence type="predicted"/>
<dbReference type="InterPro" id="IPR050595">
    <property type="entry name" value="Bact_response_regulator"/>
</dbReference>
<dbReference type="PROSITE" id="PS50110">
    <property type="entry name" value="RESPONSE_REGULATORY"/>
    <property type="match status" value="1"/>
</dbReference>
<dbReference type="SMART" id="SM00448">
    <property type="entry name" value="REC"/>
    <property type="match status" value="1"/>
</dbReference>
<feature type="modified residue" description="4-aspartylphosphate" evidence="2">
    <location>
        <position position="53"/>
    </location>
</feature>
<reference evidence="4 5" key="1">
    <citation type="submission" date="2020-07" db="EMBL/GenBank/DDBJ databases">
        <title>Novel species isolated from subtropical streams in China.</title>
        <authorList>
            <person name="Lu H."/>
        </authorList>
    </citation>
    <scope>NUCLEOTIDE SEQUENCE [LARGE SCALE GENOMIC DNA]</scope>
    <source>
        <strain evidence="4 5">LX20W</strain>
    </source>
</reference>
<dbReference type="Pfam" id="PF00072">
    <property type="entry name" value="Response_reg"/>
    <property type="match status" value="1"/>
</dbReference>
<comment type="caution">
    <text evidence="4">The sequence shown here is derived from an EMBL/GenBank/DDBJ whole genome shotgun (WGS) entry which is preliminary data.</text>
</comment>
<feature type="domain" description="Response regulatory" evidence="3">
    <location>
        <begin position="2"/>
        <end position="120"/>
    </location>
</feature>
<dbReference type="SUPFAM" id="SSF52172">
    <property type="entry name" value="CheY-like"/>
    <property type="match status" value="1"/>
</dbReference>